<reference evidence="3" key="1">
    <citation type="submission" date="2020-05" db="EMBL/GenBank/DDBJ databases">
        <title>Phylogenomic resolution of chytrid fungi.</title>
        <authorList>
            <person name="Stajich J.E."/>
            <person name="Amses K."/>
            <person name="Simmons R."/>
            <person name="Seto K."/>
            <person name="Myers J."/>
            <person name="Bonds A."/>
            <person name="Quandt C.A."/>
            <person name="Barry K."/>
            <person name="Liu P."/>
            <person name="Grigoriev I."/>
            <person name="Longcore J.E."/>
            <person name="James T.Y."/>
        </authorList>
    </citation>
    <scope>NUCLEOTIDE SEQUENCE</scope>
    <source>
        <strain evidence="3">JEL0318</strain>
    </source>
</reference>
<dbReference type="InterPro" id="IPR003692">
    <property type="entry name" value="Hydantoinase_B"/>
</dbReference>
<dbReference type="Proteomes" id="UP001212841">
    <property type="component" value="Unassembled WGS sequence"/>
</dbReference>
<feature type="non-terminal residue" evidence="3">
    <location>
        <position position="197"/>
    </location>
</feature>
<keyword evidence="4" id="KW-1185">Reference proteome</keyword>
<dbReference type="InterPro" id="IPR045079">
    <property type="entry name" value="Oxoprolinase-like"/>
</dbReference>
<dbReference type="GO" id="GO:0017168">
    <property type="term" value="F:5-oxoprolinase (ATP-hydrolyzing) activity"/>
    <property type="evidence" value="ECO:0007669"/>
    <property type="project" value="TreeGrafter"/>
</dbReference>
<feature type="domain" description="Hydantoinase B/oxoprolinase" evidence="2">
    <location>
        <begin position="7"/>
        <end position="152"/>
    </location>
</feature>
<evidence type="ECO:0000259" key="2">
    <source>
        <dbReference type="Pfam" id="PF02538"/>
    </source>
</evidence>
<dbReference type="PANTHER" id="PTHR11365:SF2">
    <property type="entry name" value="5-OXOPROLINASE"/>
    <property type="match status" value="1"/>
</dbReference>
<evidence type="ECO:0000313" key="4">
    <source>
        <dbReference type="Proteomes" id="UP001212841"/>
    </source>
</evidence>
<comment type="caution">
    <text evidence="3">The sequence shown here is derived from an EMBL/GenBank/DDBJ whole genome shotgun (WGS) entry which is preliminary data.</text>
</comment>
<sequence length="197" mass="21251">DGSVRDGFGYYETIAGGAGAGPTWDGRSGVHTHMTNTRITDPEILERRYPVLLRKFGLREGSGGQGLHRGGDGCIRELEFLDVITVSLLTERRVFSPYGLEGGEDGKAGRNILIKKNGDTERLLSFGAKNTTVVRPGDRIRIETPGGGGWGKADPTQSSTGAKRKREHQTADFMEVSVPYRVAGGSLGKYTSDQHTA</sequence>
<gene>
    <name evidence="3" type="ORF">HK097_004000</name>
</gene>
<dbReference type="GO" id="GO:0006749">
    <property type="term" value="P:glutathione metabolic process"/>
    <property type="evidence" value="ECO:0007669"/>
    <property type="project" value="TreeGrafter"/>
</dbReference>
<feature type="region of interest" description="Disordered" evidence="1">
    <location>
        <begin position="143"/>
        <end position="172"/>
    </location>
</feature>
<evidence type="ECO:0000256" key="1">
    <source>
        <dbReference type="SAM" id="MobiDB-lite"/>
    </source>
</evidence>
<organism evidence="3 4">
    <name type="scientific">Rhizophlyctis rosea</name>
    <dbReference type="NCBI Taxonomy" id="64517"/>
    <lineage>
        <taxon>Eukaryota</taxon>
        <taxon>Fungi</taxon>
        <taxon>Fungi incertae sedis</taxon>
        <taxon>Chytridiomycota</taxon>
        <taxon>Chytridiomycota incertae sedis</taxon>
        <taxon>Chytridiomycetes</taxon>
        <taxon>Rhizophlyctidales</taxon>
        <taxon>Rhizophlyctidaceae</taxon>
        <taxon>Rhizophlyctis</taxon>
    </lineage>
</organism>
<name>A0AAD5X0A5_9FUNG</name>
<accession>A0AAD5X0A5</accession>
<dbReference type="PANTHER" id="PTHR11365">
    <property type="entry name" value="5-OXOPROLINASE RELATED"/>
    <property type="match status" value="1"/>
</dbReference>
<protein>
    <recommendedName>
        <fullName evidence="2">Hydantoinase B/oxoprolinase domain-containing protein</fullName>
    </recommendedName>
</protein>
<dbReference type="GO" id="GO:0005829">
    <property type="term" value="C:cytosol"/>
    <property type="evidence" value="ECO:0007669"/>
    <property type="project" value="TreeGrafter"/>
</dbReference>
<proteinExistence type="predicted"/>
<dbReference type="Pfam" id="PF02538">
    <property type="entry name" value="Hydantoinase_B"/>
    <property type="match status" value="1"/>
</dbReference>
<dbReference type="EMBL" id="JADGJD010001998">
    <property type="protein sequence ID" value="KAJ3035852.1"/>
    <property type="molecule type" value="Genomic_DNA"/>
</dbReference>
<evidence type="ECO:0000313" key="3">
    <source>
        <dbReference type="EMBL" id="KAJ3035852.1"/>
    </source>
</evidence>
<dbReference type="AlphaFoldDB" id="A0AAD5X0A5"/>